<dbReference type="AlphaFoldDB" id="A0A0G0JK87"/>
<protein>
    <submittedName>
        <fullName evidence="5">Proteinase inhibitor I2</fullName>
    </submittedName>
</protein>
<evidence type="ECO:0000259" key="4">
    <source>
        <dbReference type="PROSITE" id="PS50279"/>
    </source>
</evidence>
<dbReference type="CDD" id="cd00109">
    <property type="entry name" value="Kunitz-type"/>
    <property type="match status" value="1"/>
</dbReference>
<evidence type="ECO:0000313" key="5">
    <source>
        <dbReference type="EMBL" id="KKQ37129.1"/>
    </source>
</evidence>
<organism evidence="5 6">
    <name type="scientific">Candidatus Woesebacteria bacterium GW2011_GWA1_37_7</name>
    <dbReference type="NCBI Taxonomy" id="1618545"/>
    <lineage>
        <taxon>Bacteria</taxon>
        <taxon>Candidatus Woeseibacteriota</taxon>
    </lineage>
</organism>
<dbReference type="InterPro" id="IPR050098">
    <property type="entry name" value="TFPI/VKTCI-like"/>
</dbReference>
<dbReference type="SUPFAM" id="SSF57362">
    <property type="entry name" value="BPTI-like"/>
    <property type="match status" value="1"/>
</dbReference>
<evidence type="ECO:0000256" key="3">
    <source>
        <dbReference type="ARBA" id="ARBA00023157"/>
    </source>
</evidence>
<evidence type="ECO:0000313" key="6">
    <source>
        <dbReference type="Proteomes" id="UP000034591"/>
    </source>
</evidence>
<dbReference type="GO" id="GO:0004867">
    <property type="term" value="F:serine-type endopeptidase inhibitor activity"/>
    <property type="evidence" value="ECO:0007669"/>
    <property type="project" value="UniProtKB-KW"/>
</dbReference>
<feature type="domain" description="BPTI/Kunitz inhibitor" evidence="4">
    <location>
        <begin position="60"/>
        <end position="109"/>
    </location>
</feature>
<dbReference type="InterPro" id="IPR036880">
    <property type="entry name" value="Kunitz_BPTI_sf"/>
</dbReference>
<evidence type="ECO:0000256" key="2">
    <source>
        <dbReference type="ARBA" id="ARBA00022900"/>
    </source>
</evidence>
<evidence type="ECO:0000256" key="1">
    <source>
        <dbReference type="ARBA" id="ARBA00022690"/>
    </source>
</evidence>
<dbReference type="EMBL" id="LBTI01000027">
    <property type="protein sequence ID" value="KKQ37129.1"/>
    <property type="molecule type" value="Genomic_DNA"/>
</dbReference>
<dbReference type="Proteomes" id="UP000034591">
    <property type="component" value="Unassembled WGS sequence"/>
</dbReference>
<dbReference type="PANTHER" id="PTHR10083">
    <property type="entry name" value="KUNITZ-TYPE PROTEASE INHIBITOR-RELATED"/>
    <property type="match status" value="1"/>
</dbReference>
<name>A0A0G0JK87_9BACT</name>
<dbReference type="Pfam" id="PF00014">
    <property type="entry name" value="Kunitz_BPTI"/>
    <property type="match status" value="1"/>
</dbReference>
<dbReference type="Gene3D" id="4.10.410.10">
    <property type="entry name" value="Pancreatic trypsin inhibitor Kunitz domain"/>
    <property type="match status" value="1"/>
</dbReference>
<gene>
    <name evidence="5" type="ORF">US53_C0027G0009</name>
</gene>
<keyword evidence="3" id="KW-1015">Disulfide bond</keyword>
<dbReference type="InterPro" id="IPR002223">
    <property type="entry name" value="Kunitz_BPTI"/>
</dbReference>
<accession>A0A0G0JK87</accession>
<comment type="caution">
    <text evidence="5">The sequence shown here is derived from an EMBL/GenBank/DDBJ whole genome shotgun (WGS) entry which is preliminary data.</text>
</comment>
<keyword evidence="1" id="KW-0646">Protease inhibitor</keyword>
<reference evidence="5 6" key="1">
    <citation type="journal article" date="2015" name="Nature">
        <title>rRNA introns, odd ribosomes, and small enigmatic genomes across a large radiation of phyla.</title>
        <authorList>
            <person name="Brown C.T."/>
            <person name="Hug L.A."/>
            <person name="Thomas B.C."/>
            <person name="Sharon I."/>
            <person name="Castelle C.J."/>
            <person name="Singh A."/>
            <person name="Wilkins M.J."/>
            <person name="Williams K.H."/>
            <person name="Banfield J.F."/>
        </authorList>
    </citation>
    <scope>NUCLEOTIDE SEQUENCE [LARGE SCALE GENOMIC DNA]</scope>
</reference>
<dbReference type="PROSITE" id="PS50279">
    <property type="entry name" value="BPTI_KUNITZ_2"/>
    <property type="match status" value="1"/>
</dbReference>
<keyword evidence="2" id="KW-0722">Serine protease inhibitor</keyword>
<dbReference type="PANTHER" id="PTHR10083:SF328">
    <property type="entry name" value="TISSUE FACTOR PATHWAY INHIBITOR"/>
    <property type="match status" value="1"/>
</dbReference>
<sequence length="265" mass="30263">MRQHFILILGIAVVALGLVGFSIYKNSQTKYFSEKPSIITPTPSTSTVNSPPMLIKDSRCYMNPDVGPCKALFKRYYYDINDSKCKEFTWGGCNGVVPFETIEECQTLCEFDETTYWKTYTNTNIGFSFKYPRNSEFKEGDTGGKIIASLLLKSGSGQSSFGLLVSNGSMENHTAADREGYVLLKDRVKNLETKHIIIDDTTAKVWYAPKDNIYRGDIPFRDIILERNGNTYYFFDYYTNNGDFLDKILSTFKFLDNESDEEEIK</sequence>
<dbReference type="GO" id="GO:0005615">
    <property type="term" value="C:extracellular space"/>
    <property type="evidence" value="ECO:0007669"/>
    <property type="project" value="TreeGrafter"/>
</dbReference>
<dbReference type="SMART" id="SM00131">
    <property type="entry name" value="KU"/>
    <property type="match status" value="1"/>
</dbReference>
<proteinExistence type="predicted"/>